<keyword evidence="2" id="KW-0507">mRNA processing</keyword>
<dbReference type="OrthoDB" id="30179at2759"/>
<evidence type="ECO:0000313" key="6">
    <source>
        <dbReference type="EMBL" id="EEH57416.1"/>
    </source>
</evidence>
<dbReference type="AlphaFoldDB" id="C1MRZ5"/>
<comment type="similarity">
    <text evidence="1">Belongs to the CWC15 family.</text>
</comment>
<reference evidence="6 7" key="1">
    <citation type="journal article" date="2009" name="Science">
        <title>Green evolution and dynamic adaptations revealed by genomes of the marine picoeukaryotes Micromonas.</title>
        <authorList>
            <person name="Worden A.Z."/>
            <person name="Lee J.H."/>
            <person name="Mock T."/>
            <person name="Rouze P."/>
            <person name="Simmons M.P."/>
            <person name="Aerts A.L."/>
            <person name="Allen A.E."/>
            <person name="Cuvelier M.L."/>
            <person name="Derelle E."/>
            <person name="Everett M.V."/>
            <person name="Foulon E."/>
            <person name="Grimwood J."/>
            <person name="Gundlach H."/>
            <person name="Henrissat B."/>
            <person name="Napoli C."/>
            <person name="McDonald S.M."/>
            <person name="Parker M.S."/>
            <person name="Rombauts S."/>
            <person name="Salamov A."/>
            <person name="Von Dassow P."/>
            <person name="Badger J.H."/>
            <person name="Coutinho P.M."/>
            <person name="Demir E."/>
            <person name="Dubchak I."/>
            <person name="Gentemann C."/>
            <person name="Eikrem W."/>
            <person name="Gready J.E."/>
            <person name="John U."/>
            <person name="Lanier W."/>
            <person name="Lindquist E.A."/>
            <person name="Lucas S."/>
            <person name="Mayer K.F."/>
            <person name="Moreau H."/>
            <person name="Not F."/>
            <person name="Otillar R."/>
            <person name="Panaud O."/>
            <person name="Pangilinan J."/>
            <person name="Paulsen I."/>
            <person name="Piegu B."/>
            <person name="Poliakov A."/>
            <person name="Robbens S."/>
            <person name="Schmutz J."/>
            <person name="Toulza E."/>
            <person name="Wyss T."/>
            <person name="Zelensky A."/>
            <person name="Zhou K."/>
            <person name="Armbrust E.V."/>
            <person name="Bhattacharya D."/>
            <person name="Goodenough U.W."/>
            <person name="Van de Peer Y."/>
            <person name="Grigoriev I.V."/>
        </authorList>
    </citation>
    <scope>NUCLEOTIDE SEQUENCE [LARGE SCALE GENOMIC DNA]</scope>
    <source>
        <strain evidence="6 7">CCMP1545</strain>
    </source>
</reference>
<dbReference type="GeneID" id="9684033"/>
<proteinExistence type="inferred from homology"/>
<dbReference type="KEGG" id="mpp:MICPUCDRAFT_33637"/>
<accession>C1MRZ5</accession>
<evidence type="ECO:0000256" key="4">
    <source>
        <dbReference type="SAM" id="Coils"/>
    </source>
</evidence>
<dbReference type="STRING" id="564608.C1MRZ5"/>
<dbReference type="GO" id="GO:0045292">
    <property type="term" value="P:mRNA cis splicing, via spliceosome"/>
    <property type="evidence" value="ECO:0007669"/>
    <property type="project" value="TreeGrafter"/>
</dbReference>
<dbReference type="PANTHER" id="PTHR12718:SF2">
    <property type="entry name" value="SPLICEOSOME-ASSOCIATED PROTEIN CWC15 HOMOLOG"/>
    <property type="match status" value="1"/>
</dbReference>
<evidence type="ECO:0000256" key="1">
    <source>
        <dbReference type="ARBA" id="ARBA00006644"/>
    </source>
</evidence>
<dbReference type="Proteomes" id="UP000001876">
    <property type="component" value="Unassembled WGS sequence"/>
</dbReference>
<keyword evidence="3" id="KW-0508">mRNA splicing</keyword>
<dbReference type="eggNOG" id="KOG3228">
    <property type="taxonomic scope" value="Eukaryota"/>
</dbReference>
<keyword evidence="7" id="KW-1185">Reference proteome</keyword>
<sequence length="229" mass="25443">MTTAHRPTWAPAKGHEEQGGARMFGPSHKHSKLDDNAHMTLKTRTDGQQSIKELMARDFKAELEEKERKHFKKKLGGGDGGGDGELMLGDGGIEESSAARFAPKAIDADDSDDDDDDGASGSDSDDDEDDTAALLAELDRIKTERAEEAARKEADRLEAEALERAEEVAGGNPLLDLRQGAADFTVKRRWDDDVVFKNQTRGEPKSQKRFINDTIRSDFHKRFLNKYIK</sequence>
<dbReference type="GO" id="GO:0071013">
    <property type="term" value="C:catalytic step 2 spliceosome"/>
    <property type="evidence" value="ECO:0007669"/>
    <property type="project" value="TreeGrafter"/>
</dbReference>
<dbReference type="RefSeq" id="XP_003058961.1">
    <property type="nucleotide sequence ID" value="XM_003058915.1"/>
</dbReference>
<dbReference type="InterPro" id="IPR006973">
    <property type="entry name" value="Cwf_Cwc_15"/>
</dbReference>
<dbReference type="GO" id="GO:0003723">
    <property type="term" value="F:RNA binding"/>
    <property type="evidence" value="ECO:0007669"/>
    <property type="project" value="TreeGrafter"/>
</dbReference>
<evidence type="ECO:0000256" key="3">
    <source>
        <dbReference type="ARBA" id="ARBA00023187"/>
    </source>
</evidence>
<protein>
    <submittedName>
        <fullName evidence="6">Cwf15/Cwc15 cell cycle control family protein</fullName>
    </submittedName>
</protein>
<dbReference type="Pfam" id="PF04889">
    <property type="entry name" value="Cwf_Cwc_15"/>
    <property type="match status" value="1"/>
</dbReference>
<evidence type="ECO:0000256" key="2">
    <source>
        <dbReference type="ARBA" id="ARBA00022664"/>
    </source>
</evidence>
<name>C1MRZ5_MICPC</name>
<dbReference type="OMA" id="KYREHGQ"/>
<feature type="region of interest" description="Disordered" evidence="5">
    <location>
        <begin position="1"/>
        <end position="36"/>
    </location>
</feature>
<gene>
    <name evidence="6" type="ORF">MICPUCDRAFT_33637</name>
</gene>
<dbReference type="PANTHER" id="PTHR12718">
    <property type="entry name" value="CELL CYCLE CONTROL PROTEIN CWF15"/>
    <property type="match status" value="1"/>
</dbReference>
<feature type="region of interest" description="Disordered" evidence="5">
    <location>
        <begin position="66"/>
        <end position="131"/>
    </location>
</feature>
<dbReference type="EMBL" id="GG663739">
    <property type="protein sequence ID" value="EEH57416.1"/>
    <property type="molecule type" value="Genomic_DNA"/>
</dbReference>
<feature type="coiled-coil region" evidence="4">
    <location>
        <begin position="140"/>
        <end position="167"/>
    </location>
</feature>
<keyword evidence="4" id="KW-0175">Coiled coil</keyword>
<evidence type="ECO:0000256" key="5">
    <source>
        <dbReference type="SAM" id="MobiDB-lite"/>
    </source>
</evidence>
<feature type="compositionally biased region" description="Acidic residues" evidence="5">
    <location>
        <begin position="108"/>
        <end position="131"/>
    </location>
</feature>
<evidence type="ECO:0000313" key="7">
    <source>
        <dbReference type="Proteomes" id="UP000001876"/>
    </source>
</evidence>
<organism evidence="7">
    <name type="scientific">Micromonas pusilla (strain CCMP1545)</name>
    <name type="common">Picoplanktonic green alga</name>
    <dbReference type="NCBI Taxonomy" id="564608"/>
    <lineage>
        <taxon>Eukaryota</taxon>
        <taxon>Viridiplantae</taxon>
        <taxon>Chlorophyta</taxon>
        <taxon>Mamiellophyceae</taxon>
        <taxon>Mamiellales</taxon>
        <taxon>Mamiellaceae</taxon>
        <taxon>Micromonas</taxon>
    </lineage>
</organism>